<evidence type="ECO:0008006" key="4">
    <source>
        <dbReference type="Google" id="ProtNLM"/>
    </source>
</evidence>
<reference evidence="2" key="4">
    <citation type="submission" date="2025-09" db="UniProtKB">
        <authorList>
            <consortium name="Ensembl"/>
        </authorList>
    </citation>
    <scope>IDENTIFICATION</scope>
    <source>
        <strain evidence="2">HNI</strain>
    </source>
</reference>
<keyword evidence="1" id="KW-0175">Coiled coil</keyword>
<dbReference type="AlphaFoldDB" id="A0A3P9L4I3"/>
<reference key="1">
    <citation type="journal article" date="2007" name="Nature">
        <title>The medaka draft genome and insights into vertebrate genome evolution.</title>
        <authorList>
            <person name="Kasahara M."/>
            <person name="Naruse K."/>
            <person name="Sasaki S."/>
            <person name="Nakatani Y."/>
            <person name="Qu W."/>
            <person name="Ahsan B."/>
            <person name="Yamada T."/>
            <person name="Nagayasu Y."/>
            <person name="Doi K."/>
            <person name="Kasai Y."/>
            <person name="Jindo T."/>
            <person name="Kobayashi D."/>
            <person name="Shimada A."/>
            <person name="Toyoda A."/>
            <person name="Kuroki Y."/>
            <person name="Fujiyama A."/>
            <person name="Sasaki T."/>
            <person name="Shimizu A."/>
            <person name="Asakawa S."/>
            <person name="Shimizu N."/>
            <person name="Hashimoto S."/>
            <person name="Yang J."/>
            <person name="Lee Y."/>
            <person name="Matsushima K."/>
            <person name="Sugano S."/>
            <person name="Sakaizumi M."/>
            <person name="Narita T."/>
            <person name="Ohishi K."/>
            <person name="Haga S."/>
            <person name="Ohta F."/>
            <person name="Nomoto H."/>
            <person name="Nogata K."/>
            <person name="Morishita T."/>
            <person name="Endo T."/>
            <person name="Shin-I T."/>
            <person name="Takeda H."/>
            <person name="Morishita S."/>
            <person name="Kohara Y."/>
        </authorList>
    </citation>
    <scope>NUCLEOTIDE SEQUENCE [LARGE SCALE GENOMIC DNA]</scope>
    <source>
        <strain>Hd-rR</strain>
    </source>
</reference>
<proteinExistence type="predicted"/>
<dbReference type="Proteomes" id="UP000265180">
    <property type="component" value="Chromosome 18"/>
</dbReference>
<evidence type="ECO:0000256" key="1">
    <source>
        <dbReference type="SAM" id="Coils"/>
    </source>
</evidence>
<reference evidence="2" key="3">
    <citation type="submission" date="2025-08" db="UniProtKB">
        <authorList>
            <consortium name="Ensembl"/>
        </authorList>
    </citation>
    <scope>IDENTIFICATION</scope>
    <source>
        <strain evidence="2">HNI</strain>
    </source>
</reference>
<protein>
    <recommendedName>
        <fullName evidence="4">RPGR interacting protein 1</fullName>
    </recommendedName>
</protein>
<dbReference type="Ensembl" id="ENSORLT00020023671.1">
    <property type="protein sequence ID" value="ENSORLP00020015600.1"/>
    <property type="gene ID" value="ENSORLG00020016624.1"/>
</dbReference>
<name>A0A3P9L4I3_ORYLA</name>
<accession>A0A3P9L4I3</accession>
<evidence type="ECO:0000313" key="3">
    <source>
        <dbReference type="Proteomes" id="UP000265180"/>
    </source>
</evidence>
<feature type="coiled-coil region" evidence="1">
    <location>
        <begin position="90"/>
        <end position="117"/>
    </location>
</feature>
<evidence type="ECO:0000313" key="2">
    <source>
        <dbReference type="Ensembl" id="ENSORLP00020015600.1"/>
    </source>
</evidence>
<dbReference type="InterPro" id="IPR031139">
    <property type="entry name" value="RPGRIP1_fam"/>
</dbReference>
<reference evidence="2 3" key="2">
    <citation type="submission" date="2017-04" db="EMBL/GenBank/DDBJ databases">
        <title>CpG methylation of centromeres and impact of large insertions on vertebrate speciation.</title>
        <authorList>
            <person name="Ichikawa K."/>
            <person name="Yoshimura J."/>
            <person name="Morishita S."/>
        </authorList>
    </citation>
    <scope>NUCLEOTIDE SEQUENCE</scope>
    <source>
        <strain evidence="2 3">HNI</strain>
    </source>
</reference>
<dbReference type="PANTHER" id="PTHR14240">
    <property type="entry name" value="RETINITIS PIGMENTOSA GTPASE REGULATOR-INTERACTING PROTEIN"/>
    <property type="match status" value="1"/>
</dbReference>
<organism evidence="2 3">
    <name type="scientific">Oryzias latipes</name>
    <name type="common">Japanese rice fish</name>
    <name type="synonym">Japanese killifish</name>
    <dbReference type="NCBI Taxonomy" id="8090"/>
    <lineage>
        <taxon>Eukaryota</taxon>
        <taxon>Metazoa</taxon>
        <taxon>Chordata</taxon>
        <taxon>Craniata</taxon>
        <taxon>Vertebrata</taxon>
        <taxon>Euteleostomi</taxon>
        <taxon>Actinopterygii</taxon>
        <taxon>Neopterygii</taxon>
        <taxon>Teleostei</taxon>
        <taxon>Neoteleostei</taxon>
        <taxon>Acanthomorphata</taxon>
        <taxon>Ovalentaria</taxon>
        <taxon>Atherinomorphae</taxon>
        <taxon>Beloniformes</taxon>
        <taxon>Adrianichthyidae</taxon>
        <taxon>Oryziinae</taxon>
        <taxon>Oryzias</taxon>
    </lineage>
</organism>
<sequence>MSPVVDETAGDLPVRDVGLTRGGLMAAQTADPQRLFRFPREHLEDLCLRLQEENSVLKQHTRTQEQRLRRMSTRLTRLRQASPGSGGGKDRDMEDTIQELEARVVMLESQKGVLQNKLSLAKQHIMDMGAHRPYKFSRCDRVGLNFLTPDGKLEDPGRDFANVQAQHAETVLELQKTRNLLLLEHQIAKDLQVCTHKM</sequence>
<dbReference type="PANTHER" id="PTHR14240:SF1">
    <property type="entry name" value="PROTEIN FANTOM-RELATED"/>
    <property type="match status" value="1"/>
</dbReference>